<dbReference type="NCBIfam" id="TIGR00639">
    <property type="entry name" value="PurN"/>
    <property type="match status" value="1"/>
</dbReference>
<dbReference type="SUPFAM" id="SSF53328">
    <property type="entry name" value="Formyltransferase"/>
    <property type="match status" value="1"/>
</dbReference>
<dbReference type="RefSeq" id="WP_378046484.1">
    <property type="nucleotide sequence ID" value="NZ_JBHMDN010000011.1"/>
</dbReference>
<comment type="caution">
    <text evidence="7">The sequence shown here is derived from an EMBL/GenBank/DDBJ whole genome shotgun (WGS) entry which is preliminary data.</text>
</comment>
<protein>
    <recommendedName>
        <fullName evidence="4">Phosphoribosylglycinamide formyltransferase</fullName>
        <ecNumber evidence="4">2.1.2.2</ecNumber>
    </recommendedName>
    <alternativeName>
        <fullName evidence="4">5'-phosphoribosylglycinamide transformylase</fullName>
    </alternativeName>
    <alternativeName>
        <fullName evidence="4">GAR transformylase</fullName>
        <shortName evidence="4">GART</shortName>
    </alternativeName>
</protein>
<feature type="region of interest" description="Disordered" evidence="5">
    <location>
        <begin position="1"/>
        <end position="45"/>
    </location>
</feature>
<proteinExistence type="inferred from homology"/>
<evidence type="ECO:0000256" key="3">
    <source>
        <dbReference type="ARBA" id="ARBA00022755"/>
    </source>
</evidence>
<evidence type="ECO:0000256" key="2">
    <source>
        <dbReference type="ARBA" id="ARBA00022679"/>
    </source>
</evidence>
<evidence type="ECO:0000313" key="7">
    <source>
        <dbReference type="EMBL" id="MFC7151975.1"/>
    </source>
</evidence>
<feature type="binding site" evidence="4">
    <location>
        <position position="113"/>
    </location>
    <ligand>
        <name>(6R)-10-formyltetrahydrofolate</name>
        <dbReference type="ChEBI" id="CHEBI:195366"/>
    </ligand>
</feature>
<evidence type="ECO:0000256" key="4">
    <source>
        <dbReference type="HAMAP-Rule" id="MF_01930"/>
    </source>
</evidence>
<dbReference type="Gene3D" id="3.40.50.170">
    <property type="entry name" value="Formyl transferase, N-terminal domain"/>
    <property type="match status" value="1"/>
</dbReference>
<name>A0ABW2FM10_9BACL</name>
<dbReference type="InterPro" id="IPR002376">
    <property type="entry name" value="Formyl_transf_N"/>
</dbReference>
<keyword evidence="8" id="KW-1185">Reference proteome</keyword>
<comment type="catalytic activity">
    <reaction evidence="4">
        <text>N(1)-(5-phospho-beta-D-ribosyl)glycinamide + (6R)-10-formyltetrahydrofolate = N(2)-formyl-N(1)-(5-phospho-beta-D-ribosyl)glycinamide + (6S)-5,6,7,8-tetrahydrofolate + H(+)</text>
        <dbReference type="Rhea" id="RHEA:15053"/>
        <dbReference type="ChEBI" id="CHEBI:15378"/>
        <dbReference type="ChEBI" id="CHEBI:57453"/>
        <dbReference type="ChEBI" id="CHEBI:143788"/>
        <dbReference type="ChEBI" id="CHEBI:147286"/>
        <dbReference type="ChEBI" id="CHEBI:195366"/>
        <dbReference type="EC" id="2.1.2.2"/>
    </reaction>
</comment>
<dbReference type="GO" id="GO:0004644">
    <property type="term" value="F:phosphoribosylglycinamide formyltransferase activity"/>
    <property type="evidence" value="ECO:0007669"/>
    <property type="project" value="UniProtKB-EC"/>
</dbReference>
<feature type="binding site" evidence="4">
    <location>
        <begin position="60"/>
        <end position="62"/>
    </location>
    <ligand>
        <name>N(1)-(5-phospho-beta-D-ribosyl)glycinamide</name>
        <dbReference type="ChEBI" id="CHEBI:143788"/>
    </ligand>
</feature>
<dbReference type="InterPro" id="IPR036477">
    <property type="entry name" value="Formyl_transf_N_sf"/>
</dbReference>
<keyword evidence="3 4" id="KW-0658">Purine biosynthesis</keyword>
<dbReference type="EC" id="2.1.2.2" evidence="4"/>
<accession>A0ABW2FM10</accession>
<sequence length="251" mass="26974">MTAGRDSAADKAKPASSQPSPTTLSNSAQQPSAPGEITAQSTQPSSQKPLKIAVFASGSGSNFQALVEAIREQAIPATVSLLVCDKPAARVVQRAEALGVPAFLFDPKAYASREAYEEEIVGRLHEEGVELIVLAGYMRLITATLVEPYYGRMINIHPALLPAFPGVRAIRQALEYGVKLAGVTVHFVDGGMDSGPIIAQQAIEVRDDDTEDTLAERVHAVEHELLPRTVRWIAEGRVTLNDRKVTIRPGD</sequence>
<comment type="similarity">
    <text evidence="4">Belongs to the GART family.</text>
</comment>
<evidence type="ECO:0000313" key="8">
    <source>
        <dbReference type="Proteomes" id="UP001596378"/>
    </source>
</evidence>
<evidence type="ECO:0000256" key="5">
    <source>
        <dbReference type="SAM" id="MobiDB-lite"/>
    </source>
</evidence>
<comment type="function">
    <text evidence="4">Catalyzes the transfer of a formyl group from 10-formyltetrahydrofolate to 5-phospho-ribosyl-glycinamide (GAR), producing 5-phospho-ribosyl-N-formylglycinamide (FGAR) and tetrahydrofolate.</text>
</comment>
<organism evidence="7 8">
    <name type="scientific">Cohnella cellulosilytica</name>
    <dbReference type="NCBI Taxonomy" id="986710"/>
    <lineage>
        <taxon>Bacteria</taxon>
        <taxon>Bacillati</taxon>
        <taxon>Bacillota</taxon>
        <taxon>Bacilli</taxon>
        <taxon>Bacillales</taxon>
        <taxon>Paenibacillaceae</taxon>
        <taxon>Cohnella</taxon>
    </lineage>
</organism>
<reference evidence="8" key="1">
    <citation type="journal article" date="2019" name="Int. J. Syst. Evol. Microbiol.">
        <title>The Global Catalogue of Microorganisms (GCM) 10K type strain sequencing project: providing services to taxonomists for standard genome sequencing and annotation.</title>
        <authorList>
            <consortium name="The Broad Institute Genomics Platform"/>
            <consortium name="The Broad Institute Genome Sequencing Center for Infectious Disease"/>
            <person name="Wu L."/>
            <person name="Ma J."/>
        </authorList>
    </citation>
    <scope>NUCLEOTIDE SEQUENCE [LARGE SCALE GENOMIC DNA]</scope>
    <source>
        <strain evidence="8">KCTC 12907</strain>
    </source>
</reference>
<feature type="active site" description="Proton donor" evidence="4">
    <location>
        <position position="157"/>
    </location>
</feature>
<comment type="pathway">
    <text evidence="1 4">Purine metabolism; IMP biosynthesis via de novo pathway; N(2)-formyl-N(1)-(5-phospho-D-ribosyl)glycinamide from N(1)-(5-phospho-D-ribosyl)glycinamide (10-formyl THF route): step 1/1.</text>
</comment>
<feature type="domain" description="Formyl transferase N-terminal" evidence="6">
    <location>
        <begin position="51"/>
        <end position="230"/>
    </location>
</feature>
<feature type="binding site" evidence="4">
    <location>
        <position position="155"/>
    </location>
    <ligand>
        <name>(6R)-10-formyltetrahydrofolate</name>
        <dbReference type="ChEBI" id="CHEBI:195366"/>
    </ligand>
</feature>
<feature type="binding site" evidence="4">
    <location>
        <begin position="138"/>
        <end position="141"/>
    </location>
    <ligand>
        <name>(6R)-10-formyltetrahydrofolate</name>
        <dbReference type="ChEBI" id="CHEBI:195366"/>
    </ligand>
</feature>
<dbReference type="Proteomes" id="UP001596378">
    <property type="component" value="Unassembled WGS sequence"/>
</dbReference>
<gene>
    <name evidence="4 7" type="primary">purN</name>
    <name evidence="7" type="ORF">ACFQMJ_25845</name>
</gene>
<dbReference type="CDD" id="cd08645">
    <property type="entry name" value="FMT_core_GART"/>
    <property type="match status" value="1"/>
</dbReference>
<feature type="site" description="Raises pKa of active site His" evidence="4">
    <location>
        <position position="193"/>
    </location>
</feature>
<keyword evidence="2 4" id="KW-0808">Transferase</keyword>
<dbReference type="HAMAP" id="MF_01930">
    <property type="entry name" value="PurN"/>
    <property type="match status" value="1"/>
</dbReference>
<dbReference type="InterPro" id="IPR004607">
    <property type="entry name" value="GART"/>
</dbReference>
<dbReference type="Pfam" id="PF00551">
    <property type="entry name" value="Formyl_trans_N"/>
    <property type="match status" value="1"/>
</dbReference>
<dbReference type="PIRSF" id="PIRSF036480">
    <property type="entry name" value="FormyFH4_hydr"/>
    <property type="match status" value="1"/>
</dbReference>
<evidence type="ECO:0000259" key="6">
    <source>
        <dbReference type="Pfam" id="PF00551"/>
    </source>
</evidence>
<dbReference type="PANTHER" id="PTHR43369">
    <property type="entry name" value="PHOSPHORIBOSYLGLYCINAMIDE FORMYLTRANSFERASE"/>
    <property type="match status" value="1"/>
</dbReference>
<dbReference type="PANTHER" id="PTHR43369:SF2">
    <property type="entry name" value="PHOSPHORIBOSYLGLYCINAMIDE FORMYLTRANSFERASE"/>
    <property type="match status" value="1"/>
</dbReference>
<evidence type="ECO:0000256" key="1">
    <source>
        <dbReference type="ARBA" id="ARBA00005054"/>
    </source>
</evidence>
<dbReference type="EMBL" id="JBHTAI010000019">
    <property type="protein sequence ID" value="MFC7151975.1"/>
    <property type="molecule type" value="Genomic_DNA"/>
</dbReference>
<feature type="compositionally biased region" description="Polar residues" evidence="5">
    <location>
        <begin position="22"/>
        <end position="45"/>
    </location>
</feature>